<keyword evidence="4" id="KW-1185">Reference proteome</keyword>
<proteinExistence type="predicted"/>
<dbReference type="InterPro" id="IPR011990">
    <property type="entry name" value="TPR-like_helical_dom_sf"/>
</dbReference>
<dbReference type="GO" id="GO:0003676">
    <property type="term" value="F:nucleic acid binding"/>
    <property type="evidence" value="ECO:0007669"/>
    <property type="project" value="InterPro"/>
</dbReference>
<dbReference type="PANTHER" id="PTHR38462:SF1">
    <property type="entry name" value="YPRB RIBONUCLEASE H-LIKE DOMAIN-CONTAINING PROTEIN"/>
    <property type="match status" value="1"/>
</dbReference>
<dbReference type="Pfam" id="PF13482">
    <property type="entry name" value="RNase_H_2"/>
    <property type="match status" value="1"/>
</dbReference>
<dbReference type="AlphaFoldDB" id="A0A1L3MXE8"/>
<feature type="region of interest" description="Disordered" evidence="1">
    <location>
        <begin position="406"/>
        <end position="427"/>
    </location>
</feature>
<name>A0A1L3MXE8_9BACI</name>
<dbReference type="Proteomes" id="UP000181936">
    <property type="component" value="Chromosome"/>
</dbReference>
<protein>
    <recommendedName>
        <fullName evidence="2">YprB ribonuclease H-like domain-containing protein</fullName>
    </recommendedName>
</protein>
<reference evidence="3 4" key="1">
    <citation type="journal article" date="2016" name="Sci. Rep.">
        <title>Complete genome sequence and transcriptomic analysis of a novel marine strain Bacillus weihaiensis reveals the mechanism of brown algae degradation.</title>
        <authorList>
            <person name="Zhu Y."/>
            <person name="Chen P."/>
            <person name="Bao Y."/>
            <person name="Men Y."/>
            <person name="Zeng Y."/>
            <person name="Yang J."/>
            <person name="Sun J."/>
            <person name="Sun Y."/>
        </authorList>
    </citation>
    <scope>NUCLEOTIDE SEQUENCE [LARGE SCALE GENOMIC DNA]</scope>
    <source>
        <strain evidence="3 4">Alg07</strain>
    </source>
</reference>
<dbReference type="SUPFAM" id="SSF53098">
    <property type="entry name" value="Ribonuclease H-like"/>
    <property type="match status" value="1"/>
</dbReference>
<dbReference type="OrthoDB" id="9790530at2"/>
<accession>A0A1L3MXE8</accession>
<evidence type="ECO:0000259" key="2">
    <source>
        <dbReference type="Pfam" id="PF13482"/>
    </source>
</evidence>
<dbReference type="InterPro" id="IPR038720">
    <property type="entry name" value="YprB_RNase_H-like_dom"/>
</dbReference>
<dbReference type="InterPro" id="IPR036397">
    <property type="entry name" value="RNaseH_sf"/>
</dbReference>
<dbReference type="Gene3D" id="1.25.40.10">
    <property type="entry name" value="Tetratricopeptide repeat domain"/>
    <property type="match status" value="1"/>
</dbReference>
<evidence type="ECO:0000313" key="4">
    <source>
        <dbReference type="Proteomes" id="UP000181936"/>
    </source>
</evidence>
<feature type="domain" description="YprB ribonuclease H-like" evidence="2">
    <location>
        <begin position="99"/>
        <end position="267"/>
    </location>
</feature>
<dbReference type="RefSeq" id="WP_072581797.1">
    <property type="nucleotide sequence ID" value="NZ_CP016020.1"/>
</dbReference>
<feature type="compositionally biased region" description="Basic and acidic residues" evidence="1">
    <location>
        <begin position="418"/>
        <end position="427"/>
    </location>
</feature>
<dbReference type="KEGG" id="bwh:A9C19_07765"/>
<evidence type="ECO:0000256" key="1">
    <source>
        <dbReference type="SAM" id="MobiDB-lite"/>
    </source>
</evidence>
<dbReference type="Gene3D" id="3.30.420.10">
    <property type="entry name" value="Ribonuclease H-like superfamily/Ribonuclease H"/>
    <property type="match status" value="1"/>
</dbReference>
<dbReference type="STRING" id="1547283.A9C19_07765"/>
<dbReference type="PANTHER" id="PTHR38462">
    <property type="entry name" value="EXONUCLEASE-LIKE PROTEIN"/>
    <property type="match status" value="1"/>
</dbReference>
<dbReference type="InterPro" id="IPR012337">
    <property type="entry name" value="RNaseH-like_sf"/>
</dbReference>
<evidence type="ECO:0000313" key="3">
    <source>
        <dbReference type="EMBL" id="APH07006.1"/>
    </source>
</evidence>
<gene>
    <name evidence="3" type="ORF">A9C19_07765</name>
</gene>
<dbReference type="EMBL" id="CP016020">
    <property type="protein sequence ID" value="APH07006.1"/>
    <property type="molecule type" value="Genomic_DNA"/>
</dbReference>
<organism evidence="3 4">
    <name type="scientific">Bacillus weihaiensis</name>
    <dbReference type="NCBI Taxonomy" id="1547283"/>
    <lineage>
        <taxon>Bacteria</taxon>
        <taxon>Bacillati</taxon>
        <taxon>Bacillota</taxon>
        <taxon>Bacilli</taxon>
        <taxon>Bacillales</taxon>
        <taxon>Bacillaceae</taxon>
        <taxon>Bacillus</taxon>
    </lineage>
</organism>
<sequence>MSLINKLNRMKKNIIREEQQIEGRSPTESAENSIWAEHGMTVFTYENQSCLIKEVEYPLDYKHGHYSLGEFHKVVRLWNQSHSTHPLSSKGHESHELFFFDTETTGLGGGVGNTIFLLGQAQVLEDKVVVRQYLLPQPGNEVALYSSFLEKVNSKTLVTYNGKAFDWPQVKTRHTLIKERVPKLPPFGHFDLFHAARRLWKNDLDSVRLANVESEILGIKREDDVPGFLAPMIYFQFVKQQRPEIILGVLKHNEIDVLSLITLYTHLSLKLLNTNLEATENEHYEIARWLDYVGDDETAIDAYEALLNKGKQNEDKTYLALGAKYKKRKDYHKATVAWEKVAKFNIPQTSSIAAIELAKYYEHKEKNVEKAIHFTQLVLNYIRENRDIPFNKEDIERRMDRLEKKSNRNIARASAGTEEFRQKQAKS</sequence>
<dbReference type="SUPFAM" id="SSF48452">
    <property type="entry name" value="TPR-like"/>
    <property type="match status" value="1"/>
</dbReference>